<dbReference type="EMBL" id="SOAY01000011">
    <property type="protein sequence ID" value="TDT45151.1"/>
    <property type="molecule type" value="Genomic_DNA"/>
</dbReference>
<keyword evidence="2" id="KW-1185">Reference proteome</keyword>
<sequence>MIKNKKPTKVYSQEVINTQHVFTKDDTVYIKNNTSYKNKDNWSPIKFKWVSIGNVQDNLVLE</sequence>
<reference evidence="1 2" key="1">
    <citation type="submission" date="2019-03" db="EMBL/GenBank/DDBJ databases">
        <title>Genomic Encyclopedia of Archaeal and Bacterial Type Strains, Phase II (KMG-II): from individual species to whole genera.</title>
        <authorList>
            <person name="Goeker M."/>
        </authorList>
    </citation>
    <scope>NUCLEOTIDE SEQUENCE [LARGE SCALE GENOMIC DNA]</scope>
    <source>
        <strain evidence="1 2">DSM 25233</strain>
    </source>
</reference>
<comment type="caution">
    <text evidence="1">The sequence shown here is derived from an EMBL/GenBank/DDBJ whole genome shotgun (WGS) entry which is preliminary data.</text>
</comment>
<gene>
    <name evidence="1" type="ORF">CLV90_2235</name>
</gene>
<dbReference type="AlphaFoldDB" id="A0A4R7K2R4"/>
<protein>
    <submittedName>
        <fullName evidence="1">Uncharacterized protein</fullName>
    </submittedName>
</protein>
<name>A0A4R7K2R4_9FLAO</name>
<accession>A0A4R7K2R4</accession>
<dbReference type="Proteomes" id="UP000294749">
    <property type="component" value="Unassembled WGS sequence"/>
</dbReference>
<organism evidence="1 2">
    <name type="scientific">Maribacter spongiicola</name>
    <dbReference type="NCBI Taxonomy" id="1206753"/>
    <lineage>
        <taxon>Bacteria</taxon>
        <taxon>Pseudomonadati</taxon>
        <taxon>Bacteroidota</taxon>
        <taxon>Flavobacteriia</taxon>
        <taxon>Flavobacteriales</taxon>
        <taxon>Flavobacteriaceae</taxon>
        <taxon>Maribacter</taxon>
    </lineage>
</organism>
<evidence type="ECO:0000313" key="1">
    <source>
        <dbReference type="EMBL" id="TDT45151.1"/>
    </source>
</evidence>
<evidence type="ECO:0000313" key="2">
    <source>
        <dbReference type="Proteomes" id="UP000294749"/>
    </source>
</evidence>
<proteinExistence type="predicted"/>